<keyword evidence="4" id="KW-1185">Reference proteome</keyword>
<evidence type="ECO:0000256" key="1">
    <source>
        <dbReference type="SAM" id="MobiDB-lite"/>
    </source>
</evidence>
<dbReference type="PANTHER" id="PTHR21669">
    <property type="entry name" value="CAPZ-INTERACTING PROTEIN AND RELATED PROTEINS"/>
    <property type="match status" value="1"/>
</dbReference>
<dbReference type="AlphaFoldDB" id="A0ABD0W9G2"/>
<feature type="region of interest" description="Disordered" evidence="1">
    <location>
        <begin position="1"/>
        <end position="42"/>
    </location>
</feature>
<name>A0ABD0W9G2_DENTH</name>
<proteinExistence type="predicted"/>
<feature type="domain" description="Hpc2-related" evidence="2">
    <location>
        <begin position="142"/>
        <end position="184"/>
    </location>
</feature>
<evidence type="ECO:0000313" key="3">
    <source>
        <dbReference type="EMBL" id="KAL0928732.1"/>
    </source>
</evidence>
<dbReference type="PANTHER" id="PTHR21669:SF28">
    <property type="entry name" value="YEMANUCLEIN"/>
    <property type="match status" value="1"/>
</dbReference>
<reference evidence="3 4" key="1">
    <citation type="journal article" date="2024" name="Plant Biotechnol. J.">
        <title>Dendrobium thyrsiflorum genome and its molecular insights into genes involved in important horticultural traits.</title>
        <authorList>
            <person name="Chen B."/>
            <person name="Wang J.Y."/>
            <person name="Zheng P.J."/>
            <person name="Li K.L."/>
            <person name="Liang Y.M."/>
            <person name="Chen X.F."/>
            <person name="Zhang C."/>
            <person name="Zhao X."/>
            <person name="He X."/>
            <person name="Zhang G.Q."/>
            <person name="Liu Z.J."/>
            <person name="Xu Q."/>
        </authorList>
    </citation>
    <scope>NUCLEOTIDE SEQUENCE [LARGE SCALE GENOMIC DNA]</scope>
    <source>
        <strain evidence="3">GZMU011</strain>
    </source>
</reference>
<organism evidence="3 4">
    <name type="scientific">Dendrobium thyrsiflorum</name>
    <name type="common">Pinecone-like raceme dendrobium</name>
    <name type="synonym">Orchid</name>
    <dbReference type="NCBI Taxonomy" id="117978"/>
    <lineage>
        <taxon>Eukaryota</taxon>
        <taxon>Viridiplantae</taxon>
        <taxon>Streptophyta</taxon>
        <taxon>Embryophyta</taxon>
        <taxon>Tracheophyta</taxon>
        <taxon>Spermatophyta</taxon>
        <taxon>Magnoliopsida</taxon>
        <taxon>Liliopsida</taxon>
        <taxon>Asparagales</taxon>
        <taxon>Orchidaceae</taxon>
        <taxon>Epidendroideae</taxon>
        <taxon>Malaxideae</taxon>
        <taxon>Dendrobiinae</taxon>
        <taxon>Dendrobium</taxon>
    </lineage>
</organism>
<accession>A0ABD0W9G2</accession>
<gene>
    <name evidence="3" type="ORF">M5K25_000651</name>
</gene>
<feature type="region of interest" description="Disordered" evidence="1">
    <location>
        <begin position="717"/>
        <end position="779"/>
    </location>
</feature>
<protein>
    <recommendedName>
        <fullName evidence="2">Hpc2-related domain-containing protein</fullName>
    </recommendedName>
</protein>
<dbReference type="InterPro" id="IPR014840">
    <property type="entry name" value="HRD"/>
</dbReference>
<feature type="compositionally biased region" description="Basic residues" evidence="1">
    <location>
        <begin position="734"/>
        <end position="749"/>
    </location>
</feature>
<evidence type="ECO:0000259" key="2">
    <source>
        <dbReference type="Pfam" id="PF08729"/>
    </source>
</evidence>
<dbReference type="Proteomes" id="UP001552299">
    <property type="component" value="Unassembled WGS sequence"/>
</dbReference>
<dbReference type="Pfam" id="PF08729">
    <property type="entry name" value="HUN"/>
    <property type="match status" value="1"/>
</dbReference>
<dbReference type="EMBL" id="JANQDX010000001">
    <property type="protein sequence ID" value="KAL0928732.1"/>
    <property type="molecule type" value="Genomic_DNA"/>
</dbReference>
<feature type="region of interest" description="Disordered" evidence="1">
    <location>
        <begin position="659"/>
        <end position="697"/>
    </location>
</feature>
<feature type="region of interest" description="Disordered" evidence="1">
    <location>
        <begin position="189"/>
        <end position="221"/>
    </location>
</feature>
<feature type="compositionally biased region" description="Low complexity" evidence="1">
    <location>
        <begin position="12"/>
        <end position="24"/>
    </location>
</feature>
<evidence type="ECO:0000313" key="4">
    <source>
        <dbReference type="Proteomes" id="UP001552299"/>
    </source>
</evidence>
<feature type="compositionally biased region" description="Polar residues" evidence="1">
    <location>
        <begin position="751"/>
        <end position="779"/>
    </location>
</feature>
<comment type="caution">
    <text evidence="3">The sequence shown here is derived from an EMBL/GenBank/DDBJ whole genome shotgun (WGS) entry which is preliminary data.</text>
</comment>
<sequence>MEGDSDAAGRLSRVSPPFSSVRPPITSLPQPQPNPAPTAKQRRMFTVELKPGETTVVSWKKLIKESGSGNGGDLIIFPGNGEDPATMESKPALEAGPVAGVQPGGEDLKHTLQPPNCFSTVIEKIERLYMGKESSDEEELIAPDDEQYDTEDSFIDDTELDEYFKVDKLSTKHNGYFVNRGMLEWNESNPSPNFETKKRRRKDSAEIPNEIDHEHAKRGNTKIKAAARSGPLVAKSLNPGKVVTSYGEHHQEEKHLKIKPNASLVIYKKQSADFAIDLDVPPSTRIPDKDVSSVKLEPKNVGKKKSLSSKGLYKSSCPSESLDAIYQTSQEKAVVSQVEPQPKKLFNCETELEQLPKIRCKDRYGTCEYPQISSSMTSYPAQTIQTLSNRVSEVTVRPKGTTLERAIQELEKIVLLSRPPNPAIQEVDPTVQGTKRRLPQEVKQKLAKVARLSASQGKISEEELIDRLMVFLGHLVQRKTLKRNMREMVELGLSAKQQKADELQQIKKEVHEMIKSRVSVLKSKVHDQLNGSADDFQNVISTDERRALTGRYSMDVALEEKLCDLYDLYVEGMDEDKGPQSRKLYVEFAELWPAGYMDNLGIKDAIYRAKKRRQHKLQVRNKERIERKKIAAEVKLQEPTLIAQPQAGQERHLVPTFQVPRPQDKPISNLSPSIQNKLNDPTPFQSDRYGSKHHEKARRISADIISDVGSKIISADMRKKMKRKSEIEGDSHAHPQKMKARPGKMKHNLYRPNNDTSLSLQQSKPSIQMPASPTSVQPS</sequence>
<feature type="compositionally biased region" description="Basic and acidic residues" evidence="1">
    <location>
        <begin position="724"/>
        <end position="733"/>
    </location>
</feature>
<feature type="compositionally biased region" description="Polar residues" evidence="1">
    <location>
        <begin position="666"/>
        <end position="685"/>
    </location>
</feature>